<dbReference type="InterPro" id="IPR050739">
    <property type="entry name" value="MFP"/>
</dbReference>
<evidence type="ECO:0000256" key="1">
    <source>
        <dbReference type="SAM" id="Coils"/>
    </source>
</evidence>
<feature type="region of interest" description="Disordered" evidence="2">
    <location>
        <begin position="458"/>
        <end position="484"/>
    </location>
</feature>
<evidence type="ECO:0000259" key="4">
    <source>
        <dbReference type="Pfam" id="PF25917"/>
    </source>
</evidence>
<keyword evidence="3" id="KW-0812">Transmembrane</keyword>
<evidence type="ECO:0000313" key="5">
    <source>
        <dbReference type="EMBL" id="SKA16420.1"/>
    </source>
</evidence>
<protein>
    <submittedName>
        <fullName evidence="5">Membrane fusion protein, multidrug efflux system</fullName>
    </submittedName>
</protein>
<name>A0A1T4RK86_9HYPH</name>
<dbReference type="SUPFAM" id="SSF111369">
    <property type="entry name" value="HlyD-like secretion proteins"/>
    <property type="match status" value="2"/>
</dbReference>
<dbReference type="Proteomes" id="UP000190135">
    <property type="component" value="Unassembled WGS sequence"/>
</dbReference>
<organism evidence="5 6">
    <name type="scientific">Consotaella salsifontis</name>
    <dbReference type="NCBI Taxonomy" id="1365950"/>
    <lineage>
        <taxon>Bacteria</taxon>
        <taxon>Pseudomonadati</taxon>
        <taxon>Pseudomonadota</taxon>
        <taxon>Alphaproteobacteria</taxon>
        <taxon>Hyphomicrobiales</taxon>
        <taxon>Aurantimonadaceae</taxon>
        <taxon>Consotaella</taxon>
    </lineage>
</organism>
<feature type="transmembrane region" description="Helical" evidence="3">
    <location>
        <begin position="121"/>
        <end position="143"/>
    </location>
</feature>
<dbReference type="EMBL" id="FUXL01000007">
    <property type="protein sequence ID" value="SKA16420.1"/>
    <property type="molecule type" value="Genomic_DNA"/>
</dbReference>
<dbReference type="Gene3D" id="2.40.30.170">
    <property type="match status" value="1"/>
</dbReference>
<dbReference type="STRING" id="1365950.SAMN05428963_10719"/>
<feature type="coiled-coil region" evidence="1">
    <location>
        <begin position="197"/>
        <end position="332"/>
    </location>
</feature>
<feature type="compositionally biased region" description="Basic and acidic residues" evidence="2">
    <location>
        <begin position="78"/>
        <end position="95"/>
    </location>
</feature>
<reference evidence="6" key="1">
    <citation type="submission" date="2017-02" db="EMBL/GenBank/DDBJ databases">
        <authorList>
            <person name="Varghese N."/>
            <person name="Submissions S."/>
        </authorList>
    </citation>
    <scope>NUCLEOTIDE SEQUENCE [LARGE SCALE GENOMIC DNA]</scope>
    <source>
        <strain evidence="6">USBA 369</strain>
    </source>
</reference>
<dbReference type="Gene3D" id="2.40.50.100">
    <property type="match status" value="1"/>
</dbReference>
<dbReference type="GO" id="GO:0055085">
    <property type="term" value="P:transmembrane transport"/>
    <property type="evidence" value="ECO:0007669"/>
    <property type="project" value="InterPro"/>
</dbReference>
<proteinExistence type="predicted"/>
<dbReference type="PANTHER" id="PTHR30386">
    <property type="entry name" value="MEMBRANE FUSION SUBUNIT OF EMRAB-TOLC MULTIDRUG EFFLUX PUMP"/>
    <property type="match status" value="1"/>
</dbReference>
<keyword evidence="3" id="KW-1133">Transmembrane helix</keyword>
<dbReference type="AlphaFoldDB" id="A0A1T4RK86"/>
<dbReference type="Pfam" id="PF25917">
    <property type="entry name" value="BSH_RND"/>
    <property type="match status" value="1"/>
</dbReference>
<gene>
    <name evidence="5" type="ORF">SAMN05428963_10719</name>
</gene>
<evidence type="ECO:0000256" key="2">
    <source>
        <dbReference type="SAM" id="MobiDB-lite"/>
    </source>
</evidence>
<evidence type="ECO:0000256" key="3">
    <source>
        <dbReference type="SAM" id="Phobius"/>
    </source>
</evidence>
<dbReference type="Gene3D" id="1.10.287.470">
    <property type="entry name" value="Helix hairpin bin"/>
    <property type="match status" value="2"/>
</dbReference>
<dbReference type="OrthoDB" id="9811754at2"/>
<dbReference type="PANTHER" id="PTHR30386:SF24">
    <property type="entry name" value="MULTIDRUG RESISTANCE EFFLUX PUMP"/>
    <property type="match status" value="1"/>
</dbReference>
<keyword evidence="3" id="KW-0472">Membrane</keyword>
<dbReference type="InterPro" id="IPR058625">
    <property type="entry name" value="MdtA-like_BSH"/>
</dbReference>
<feature type="compositionally biased region" description="Basic and acidic residues" evidence="2">
    <location>
        <begin position="475"/>
        <end position="484"/>
    </location>
</feature>
<keyword evidence="6" id="KW-1185">Reference proteome</keyword>
<sequence>MTEKNAQADSDAREATAGDGSDANPRVKATHSREESTRRRSSTTTDETTGERQNPPDTEVEGRDGNAEAPPADADGSSEDRDQPSEKNPKSRPEDGRDDEDAGADKETRPTAKKRPFWKRWWVRLLIVLAVLAVLIFGGWWLWHWWTVGRFIQSTDDAYLQADQVAIAPKVNGYVGEVPVEDNQVVEAGAILVKINDEDYQAQVNEAQANVEASQADVARAETEEARQASAVDQAKAQLASAKIQATFAQSQVDRYAPLVKTGAQPEERLSELKSQRDQSNAQVAINEAQVVSATKAVDTAKAAVAQARASVEQARARLDSAKIQLDSTVIRSPIAGRVGDKTVVIGQFVQAGTRMMTVVPVQDLYLEANFKETQIELMRVGQPATIKVDALGSEDIHGHVQSFSPGTGAQFALIPPENATGNFTKIVQRVPVRISIEAGPEARKVLIPGLSVSVEVDTRSARDDAERMEEEGERTEARQDDAP</sequence>
<dbReference type="RefSeq" id="WP_078708532.1">
    <property type="nucleotide sequence ID" value="NZ_FUXL01000007.1"/>
</dbReference>
<feature type="domain" description="Multidrug resistance protein MdtA-like barrel-sandwich hybrid" evidence="4">
    <location>
        <begin position="164"/>
        <end position="360"/>
    </location>
</feature>
<evidence type="ECO:0000313" key="6">
    <source>
        <dbReference type="Proteomes" id="UP000190135"/>
    </source>
</evidence>
<accession>A0A1T4RK86</accession>
<feature type="region of interest" description="Disordered" evidence="2">
    <location>
        <begin position="1"/>
        <end position="111"/>
    </location>
</feature>
<keyword evidence="1" id="KW-0175">Coiled coil</keyword>